<accession>A0A9F7TQ60</accession>
<evidence type="ECO:0000259" key="4">
    <source>
        <dbReference type="SMART" id="SM00409"/>
    </source>
</evidence>
<evidence type="ECO:0000313" key="6">
    <source>
        <dbReference type="RefSeq" id="XP_053541697.1"/>
    </source>
</evidence>
<evidence type="ECO:0000256" key="2">
    <source>
        <dbReference type="SAM" id="Phobius"/>
    </source>
</evidence>
<reference evidence="6" key="2">
    <citation type="submission" date="2025-08" db="UniProtKB">
        <authorList>
            <consortium name="RefSeq"/>
        </authorList>
    </citation>
    <scope>IDENTIFICATION</scope>
    <source>
        <tissue evidence="6">Blood</tissue>
    </source>
</reference>
<evidence type="ECO:0000256" key="3">
    <source>
        <dbReference type="SAM" id="SignalP"/>
    </source>
</evidence>
<keyword evidence="3" id="KW-0732">Signal</keyword>
<keyword evidence="5" id="KW-1185">Reference proteome</keyword>
<dbReference type="SMART" id="SM00409">
    <property type="entry name" value="IG"/>
    <property type="match status" value="1"/>
</dbReference>
<dbReference type="Proteomes" id="UP000221080">
    <property type="component" value="Chromosome 14"/>
</dbReference>
<reference evidence="5" key="1">
    <citation type="journal article" date="2016" name="Nat. Commun.">
        <title>The channel catfish genome sequence provides insights into the evolution of scale formation in teleosts.</title>
        <authorList>
            <person name="Liu Z."/>
            <person name="Liu S."/>
            <person name="Yao J."/>
            <person name="Bao L."/>
            <person name="Zhang J."/>
            <person name="Li Y."/>
            <person name="Jiang C."/>
            <person name="Sun L."/>
            <person name="Wang R."/>
            <person name="Zhang Y."/>
            <person name="Zhou T."/>
            <person name="Zeng Q."/>
            <person name="Fu Q."/>
            <person name="Gao S."/>
            <person name="Li N."/>
            <person name="Koren S."/>
            <person name="Jiang Y."/>
            <person name="Zimin A."/>
            <person name="Xu P."/>
            <person name="Phillippy A.M."/>
            <person name="Geng X."/>
            <person name="Song L."/>
            <person name="Sun F."/>
            <person name="Li C."/>
            <person name="Wang X."/>
            <person name="Chen A."/>
            <person name="Jin Y."/>
            <person name="Yuan Z."/>
            <person name="Yang Y."/>
            <person name="Tan S."/>
            <person name="Peatman E."/>
            <person name="Lu J."/>
            <person name="Qin Z."/>
            <person name="Dunham R."/>
            <person name="Li Z."/>
            <person name="Sonstegard T."/>
            <person name="Feng J."/>
            <person name="Danzmann R.G."/>
            <person name="Schroeder S."/>
            <person name="Scheffler B."/>
            <person name="Duke M.V."/>
            <person name="Ballard L."/>
            <person name="Kucuktas H."/>
            <person name="Kaltenboeck L."/>
            <person name="Liu H."/>
            <person name="Armbruster J."/>
            <person name="Xie Y."/>
            <person name="Kirby M.L."/>
            <person name="Tian Y."/>
            <person name="Flanagan M.E."/>
            <person name="Mu W."/>
            <person name="Waldbieser G.C."/>
        </authorList>
    </citation>
    <scope>NUCLEOTIDE SEQUENCE [LARGE SCALE GENOMIC DNA]</scope>
    <source>
        <strain evidence="5">SDA103</strain>
    </source>
</reference>
<protein>
    <submittedName>
        <fullName evidence="6">Uncharacterized protein LOC128634916 isoform X1</fullName>
    </submittedName>
</protein>
<feature type="chain" id="PRO_5039920343" evidence="3">
    <location>
        <begin position="24"/>
        <end position="294"/>
    </location>
</feature>
<dbReference type="Pfam" id="PF07686">
    <property type="entry name" value="V-set"/>
    <property type="match status" value="1"/>
</dbReference>
<dbReference type="SUPFAM" id="SSF48726">
    <property type="entry name" value="Immunoglobulin"/>
    <property type="match status" value="1"/>
</dbReference>
<organism evidence="5 6">
    <name type="scientific">Ictalurus punctatus</name>
    <name type="common">Channel catfish</name>
    <name type="synonym">Silurus punctatus</name>
    <dbReference type="NCBI Taxonomy" id="7998"/>
    <lineage>
        <taxon>Eukaryota</taxon>
        <taxon>Metazoa</taxon>
        <taxon>Chordata</taxon>
        <taxon>Craniata</taxon>
        <taxon>Vertebrata</taxon>
        <taxon>Euteleostomi</taxon>
        <taxon>Actinopterygii</taxon>
        <taxon>Neopterygii</taxon>
        <taxon>Teleostei</taxon>
        <taxon>Ostariophysi</taxon>
        <taxon>Siluriformes</taxon>
        <taxon>Ictaluridae</taxon>
        <taxon>Ictalurus</taxon>
    </lineage>
</organism>
<dbReference type="InterPro" id="IPR036179">
    <property type="entry name" value="Ig-like_dom_sf"/>
</dbReference>
<feature type="compositionally biased region" description="Basic and acidic residues" evidence="1">
    <location>
        <begin position="121"/>
        <end position="137"/>
    </location>
</feature>
<dbReference type="GeneID" id="128634916"/>
<feature type="compositionally biased region" description="Acidic residues" evidence="1">
    <location>
        <begin position="138"/>
        <end position="150"/>
    </location>
</feature>
<feature type="domain" description="Immunoglobulin" evidence="4">
    <location>
        <begin position="25"/>
        <end position="113"/>
    </location>
</feature>
<evidence type="ECO:0000313" key="5">
    <source>
        <dbReference type="Proteomes" id="UP000221080"/>
    </source>
</evidence>
<dbReference type="InterPro" id="IPR003599">
    <property type="entry name" value="Ig_sub"/>
</dbReference>
<dbReference type="RefSeq" id="XP_053541697.1">
    <property type="nucleotide sequence ID" value="XM_053685722.1"/>
</dbReference>
<dbReference type="OrthoDB" id="8918441at2759"/>
<dbReference type="Gene3D" id="2.60.40.10">
    <property type="entry name" value="Immunoglobulins"/>
    <property type="match status" value="1"/>
</dbReference>
<gene>
    <name evidence="6" type="primary">LOC128634916</name>
</gene>
<proteinExistence type="predicted"/>
<dbReference type="InterPro" id="IPR013783">
    <property type="entry name" value="Ig-like_fold"/>
</dbReference>
<keyword evidence="2" id="KW-0812">Transmembrane</keyword>
<evidence type="ECO:0000256" key="1">
    <source>
        <dbReference type="SAM" id="MobiDB-lite"/>
    </source>
</evidence>
<dbReference type="KEGG" id="ipu:128634916"/>
<dbReference type="InterPro" id="IPR013106">
    <property type="entry name" value="Ig_V-set"/>
</dbReference>
<feature type="signal peptide" evidence="3">
    <location>
        <begin position="1"/>
        <end position="23"/>
    </location>
</feature>
<keyword evidence="2" id="KW-1133">Transmembrane helix</keyword>
<sequence length="294" mass="31656">MSAMWVLALAGLLLHSSVHTARSDISNKNGTEGSDTLLFCVNDGKVVWSKGVDGGRRDILTAERGEIIIKHSPDPDNRYAVLSDLSLHIKNLSLSDSGVYYCNAVPVVNLTVTPSQSSTGETEKGSAGKDSGTKSDDGDGDDEKDDDDDDGVKDVFSEWIVAAVVGVSCVVLLLLSIWGFFTKRKAAQQNHTVHTVHMCDSVINLPADPQPGCSVTHIYDVTNEPPEAPRCADQQRECDAVYFLAQSPASNATGDQEREGEAVYFLATHPTSNTTEGDQVGPLYTMVQKPRNNT</sequence>
<feature type="transmembrane region" description="Helical" evidence="2">
    <location>
        <begin position="159"/>
        <end position="181"/>
    </location>
</feature>
<name>A0A9F7TQ60_ICTPU</name>
<feature type="region of interest" description="Disordered" evidence="1">
    <location>
        <begin position="114"/>
        <end position="150"/>
    </location>
</feature>
<dbReference type="AlphaFoldDB" id="A0A9F7TQ60"/>
<keyword evidence="2" id="KW-0472">Membrane</keyword>